<dbReference type="Proteomes" id="UP000237865">
    <property type="component" value="Unassembled WGS sequence"/>
</dbReference>
<accession>A0A2S5RF96</accession>
<comment type="caution">
    <text evidence="1">The sequence shown here is derived from an EMBL/GenBank/DDBJ whole genome shotgun (WGS) entry which is preliminary data.</text>
</comment>
<protein>
    <submittedName>
        <fullName evidence="1">DNA polymerase III subunit delta</fullName>
    </submittedName>
</protein>
<name>A0A2S5RF96_9MOLU</name>
<dbReference type="GO" id="GO:0006261">
    <property type="term" value="P:DNA-templated DNA replication"/>
    <property type="evidence" value="ECO:0007669"/>
    <property type="project" value="TreeGrafter"/>
</dbReference>
<dbReference type="PANTHER" id="PTHR11669">
    <property type="entry name" value="REPLICATION FACTOR C / DNA POLYMERASE III GAMMA-TAU SUBUNIT"/>
    <property type="match status" value="1"/>
</dbReference>
<evidence type="ECO:0000313" key="2">
    <source>
        <dbReference type="Proteomes" id="UP000237865"/>
    </source>
</evidence>
<organism evidence="1 2">
    <name type="scientific">Williamsoniiplasma lucivorax</name>
    <dbReference type="NCBI Taxonomy" id="209274"/>
    <lineage>
        <taxon>Bacteria</taxon>
        <taxon>Bacillati</taxon>
        <taxon>Mycoplasmatota</taxon>
        <taxon>Mollicutes</taxon>
        <taxon>Entomoplasmatales</taxon>
        <taxon>Williamsoniiplasma</taxon>
    </lineage>
</organism>
<proteinExistence type="predicted"/>
<evidence type="ECO:0000313" key="1">
    <source>
        <dbReference type="EMBL" id="PPE05882.1"/>
    </source>
</evidence>
<dbReference type="PANTHER" id="PTHR11669:SF8">
    <property type="entry name" value="DNA POLYMERASE III SUBUNIT DELTA"/>
    <property type="match status" value="1"/>
</dbReference>
<dbReference type="InterPro" id="IPR027417">
    <property type="entry name" value="P-loop_NTPase"/>
</dbReference>
<dbReference type="Pfam" id="PF13177">
    <property type="entry name" value="DNA_pol3_delta2"/>
    <property type="match status" value="1"/>
</dbReference>
<dbReference type="AlphaFoldDB" id="A0A2S5RF96"/>
<dbReference type="STRING" id="1399797.GCA_000518285_01415"/>
<dbReference type="InterPro" id="IPR050238">
    <property type="entry name" value="DNA_Rep/Repair_Clamp_Loader"/>
</dbReference>
<sequence length="247" mass="28458">MLKNNLINELKQLYKNNNLYSSIILNSKNIQDAQEISEELIRYMFCENGSDLDDRCVSCERAKKKLLFDVIHLGDGTSEISKEEVKQIMDKFSLTSIEKTAIKVYVINVVENLKIGASNALLKFLEEPPLNTYALLLSKDRTNIIPTIKSRCKLFVIETNADDRELNALEKLLITNSKEEYLLSANNFKKIDKASFIEILEQAFNRTIIKKFPQFAEDTIILIEDLKKLPNDKLAIDNYFIKIAERL</sequence>
<dbReference type="Gene3D" id="3.40.50.300">
    <property type="entry name" value="P-loop containing nucleotide triphosphate hydrolases"/>
    <property type="match status" value="1"/>
</dbReference>
<dbReference type="SUPFAM" id="SSF52540">
    <property type="entry name" value="P-loop containing nucleoside triphosphate hydrolases"/>
    <property type="match status" value="1"/>
</dbReference>
<dbReference type="EMBL" id="PHNE01000001">
    <property type="protein sequence ID" value="PPE05882.1"/>
    <property type="molecule type" value="Genomic_DNA"/>
</dbReference>
<keyword evidence="2" id="KW-1185">Reference proteome</keyword>
<dbReference type="RefSeq" id="WP_028126807.1">
    <property type="nucleotide sequence ID" value="NZ_PHNE01000001.1"/>
</dbReference>
<gene>
    <name evidence="1" type="primary">holB</name>
    <name evidence="1" type="ORF">ELUCI_v1c01700</name>
</gene>
<reference evidence="1 2" key="1">
    <citation type="submission" date="2017-11" db="EMBL/GenBank/DDBJ databases">
        <title>Genome sequence of Entomoplasma lucivorax PIPN-2 (ATCC 49196).</title>
        <authorList>
            <person name="Lo W.-S."/>
            <person name="Gasparich G.E."/>
            <person name="Kuo C.-H."/>
        </authorList>
    </citation>
    <scope>NUCLEOTIDE SEQUENCE [LARGE SCALE GENOMIC DNA]</scope>
    <source>
        <strain evidence="1 2">PIPN-2</strain>
    </source>
</reference>